<name>A0A6M3JYI2_9ZZZZ</name>
<sequence>MQTKIRGINVSTGVEIDVLADEEGALLAAYAAAPYEAITRTGTSFIARSTTATASVNALPTTTAGFGLFNSEADGGKSLIIDAIFALQITAHAVLTQAGLIAVCGVTRVAALTDALVERKTNSYGTPGSVALCAAGGAILDAVTGVAIGWMPYGNSVNCSVVSVPGMQLWAPIDGRLIVAPGRQFGVNVMAGDTTGTWNCGVMWHEKQINLD</sequence>
<dbReference type="AlphaFoldDB" id="A0A6M3JYI2"/>
<accession>A0A6M3JYI2</accession>
<reference evidence="1" key="1">
    <citation type="submission" date="2020-03" db="EMBL/GenBank/DDBJ databases">
        <title>The deep terrestrial virosphere.</title>
        <authorList>
            <person name="Holmfeldt K."/>
            <person name="Nilsson E."/>
            <person name="Simone D."/>
            <person name="Lopez-Fernandez M."/>
            <person name="Wu X."/>
            <person name="de Brujin I."/>
            <person name="Lundin D."/>
            <person name="Andersson A."/>
            <person name="Bertilsson S."/>
            <person name="Dopson M."/>
        </authorList>
    </citation>
    <scope>NUCLEOTIDE SEQUENCE</scope>
    <source>
        <strain evidence="1">MM415A02270</strain>
    </source>
</reference>
<dbReference type="EMBL" id="MT142048">
    <property type="protein sequence ID" value="QJA73727.1"/>
    <property type="molecule type" value="Genomic_DNA"/>
</dbReference>
<gene>
    <name evidence="1" type="ORF">MM415A02270_0011</name>
</gene>
<protein>
    <submittedName>
        <fullName evidence="1">Uncharacterized protein</fullName>
    </submittedName>
</protein>
<organism evidence="1">
    <name type="scientific">viral metagenome</name>
    <dbReference type="NCBI Taxonomy" id="1070528"/>
    <lineage>
        <taxon>unclassified sequences</taxon>
        <taxon>metagenomes</taxon>
        <taxon>organismal metagenomes</taxon>
    </lineage>
</organism>
<proteinExistence type="predicted"/>
<evidence type="ECO:0000313" key="1">
    <source>
        <dbReference type="EMBL" id="QJA73727.1"/>
    </source>
</evidence>